<name>A0AAV3XQP5_9CYAN</name>
<reference evidence="1" key="1">
    <citation type="submission" date="2019-10" db="EMBL/GenBank/DDBJ databases">
        <title>Draft genome sequece of Microseira wollei NIES-4236.</title>
        <authorList>
            <person name="Yamaguchi H."/>
            <person name="Suzuki S."/>
            <person name="Kawachi M."/>
        </authorList>
    </citation>
    <scope>NUCLEOTIDE SEQUENCE</scope>
    <source>
        <strain evidence="1">NIES-4236</strain>
    </source>
</reference>
<accession>A0AAV3XQP5</accession>
<evidence type="ECO:0000313" key="2">
    <source>
        <dbReference type="Proteomes" id="UP001050975"/>
    </source>
</evidence>
<dbReference type="Proteomes" id="UP001050975">
    <property type="component" value="Unassembled WGS sequence"/>
</dbReference>
<dbReference type="RefSeq" id="WP_226593614.1">
    <property type="nucleotide sequence ID" value="NZ_BLAY01000292.1"/>
</dbReference>
<organism evidence="1 2">
    <name type="scientific">Microseira wollei NIES-4236</name>
    <dbReference type="NCBI Taxonomy" id="2530354"/>
    <lineage>
        <taxon>Bacteria</taxon>
        <taxon>Bacillati</taxon>
        <taxon>Cyanobacteriota</taxon>
        <taxon>Cyanophyceae</taxon>
        <taxon>Oscillatoriophycideae</taxon>
        <taxon>Aerosakkonematales</taxon>
        <taxon>Aerosakkonemataceae</taxon>
        <taxon>Microseira</taxon>
    </lineage>
</organism>
<evidence type="ECO:0000313" key="1">
    <source>
        <dbReference type="EMBL" id="GET44106.1"/>
    </source>
</evidence>
<keyword evidence="2" id="KW-1185">Reference proteome</keyword>
<proteinExistence type="predicted"/>
<dbReference type="EMBL" id="BLAY01000292">
    <property type="protein sequence ID" value="GET44106.1"/>
    <property type="molecule type" value="Genomic_DNA"/>
</dbReference>
<dbReference type="AlphaFoldDB" id="A0AAV3XQP5"/>
<protein>
    <recommendedName>
        <fullName evidence="3">Gamma-glutamylcyclotransferase AIG2-like domain-containing protein</fullName>
    </recommendedName>
</protein>
<gene>
    <name evidence="1" type="ORF">MiSe_89320</name>
</gene>
<sequence length="152" mass="17237">MSINRAFAILAPVPENELISAKEVCDQQGKVAFGSRLFELFRKIDTARGKDEINVFIYASMPEESIGSMVSWQGVYVGHVEARRNGTHPGGAKFRPTTAYETDKSNSWVIYWEVRDLQQIEPFPIKSLRGCDKKTSYPPHFVPETPLLIEYP</sequence>
<evidence type="ECO:0008006" key="3">
    <source>
        <dbReference type="Google" id="ProtNLM"/>
    </source>
</evidence>
<comment type="caution">
    <text evidence="1">The sequence shown here is derived from an EMBL/GenBank/DDBJ whole genome shotgun (WGS) entry which is preliminary data.</text>
</comment>